<evidence type="ECO:0008006" key="3">
    <source>
        <dbReference type="Google" id="ProtNLM"/>
    </source>
</evidence>
<sequence>MKRRESQAPDSVFGQSRAFALSDSSVNPDVIKYLSSVRQEALRTNAISVKNQMDVQKRMRHKSSMYDDEDEHTTKRNAIPPPLVKLQNNVNIWIEWFNTVKATVLTSAYEFTGYDDKTLDLLLVYLKNYLKDIPSKSTTVEKIMNILNQNFFPAELEQQDNEFEIDEEWVQDILMKLAKTSFNSVEDIKNIITEGDKHELSGYNQWFKYIINNEPRHATFCDKIKFKQLWVLVKYMSNTWIKEIYKKGKHYRSLQGWLFYILVHIPEKLTAEYTSILRDLGKKCLELIQKKPIGVYKDEIILPMEMRELDLKIPSTIKDVTIIELTICVVAVNYGQKDLIE</sequence>
<name>A0AA35IUU0_SACMI</name>
<organism evidence="1 2">
    <name type="scientific">Saccharomyces mikatae IFO 1815</name>
    <dbReference type="NCBI Taxonomy" id="226126"/>
    <lineage>
        <taxon>Eukaryota</taxon>
        <taxon>Fungi</taxon>
        <taxon>Dikarya</taxon>
        <taxon>Ascomycota</taxon>
        <taxon>Saccharomycotina</taxon>
        <taxon>Saccharomycetes</taxon>
        <taxon>Saccharomycetales</taxon>
        <taxon>Saccharomycetaceae</taxon>
        <taxon>Saccharomyces</taxon>
    </lineage>
</organism>
<dbReference type="InterPro" id="IPR035426">
    <property type="entry name" value="Gemin2/Brr1"/>
</dbReference>
<dbReference type="AlphaFoldDB" id="A0AA35IUU0"/>
<dbReference type="Proteomes" id="UP001161438">
    <property type="component" value="Chromosome 16"/>
</dbReference>
<gene>
    <name evidence="1" type="primary">SMKI16G2190</name>
    <name evidence="1" type="ORF">SMKI_16G2190</name>
</gene>
<reference evidence="1" key="1">
    <citation type="submission" date="2022-10" db="EMBL/GenBank/DDBJ databases">
        <authorList>
            <person name="Byrne P K."/>
        </authorList>
    </citation>
    <scope>NUCLEOTIDE SEQUENCE</scope>
    <source>
        <strain evidence="1">IFO1815</strain>
    </source>
</reference>
<dbReference type="InterPro" id="IPR023251">
    <property type="entry name" value="Brr1"/>
</dbReference>
<dbReference type="GO" id="GO:0000387">
    <property type="term" value="P:spliceosomal snRNP assembly"/>
    <property type="evidence" value="ECO:0007669"/>
    <property type="project" value="InterPro"/>
</dbReference>
<evidence type="ECO:0000313" key="1">
    <source>
        <dbReference type="EMBL" id="CAI4036923.1"/>
    </source>
</evidence>
<protein>
    <recommendedName>
        <fullName evidence="3">Pre-mRNA-splicing factor BRR1</fullName>
    </recommendedName>
</protein>
<dbReference type="RefSeq" id="XP_056080040.1">
    <property type="nucleotide sequence ID" value="XM_056226309.1"/>
</dbReference>
<keyword evidence="2" id="KW-1185">Reference proteome</keyword>
<evidence type="ECO:0000313" key="2">
    <source>
        <dbReference type="Proteomes" id="UP001161438"/>
    </source>
</evidence>
<accession>A0AA35IUU0</accession>
<dbReference type="Gene3D" id="1.20.58.1070">
    <property type="match status" value="1"/>
</dbReference>
<dbReference type="GeneID" id="80921848"/>
<proteinExistence type="predicted"/>
<dbReference type="PRINTS" id="PR02039">
    <property type="entry name" value="SPLICEFRBRR1"/>
</dbReference>
<dbReference type="GO" id="GO:0030532">
    <property type="term" value="C:small nuclear ribonucleoprotein complex"/>
    <property type="evidence" value="ECO:0007669"/>
    <property type="project" value="InterPro"/>
</dbReference>
<dbReference type="EMBL" id="OX365772">
    <property type="protein sequence ID" value="CAI4036923.1"/>
    <property type="molecule type" value="Genomic_DNA"/>
</dbReference>
<dbReference type="Pfam" id="PF04938">
    <property type="entry name" value="SIP1"/>
    <property type="match status" value="1"/>
</dbReference>